<evidence type="ECO:0000313" key="1">
    <source>
        <dbReference type="EMBL" id="ACK41892.1"/>
    </source>
</evidence>
<evidence type="ECO:0000313" key="2">
    <source>
        <dbReference type="Proteomes" id="UP000007719"/>
    </source>
</evidence>
<dbReference type="OrthoDB" id="9815555at2"/>
<dbReference type="RefSeq" id="WP_012582977.1">
    <property type="nucleotide sequence ID" value="NC_011661.1"/>
</dbReference>
<dbReference type="KEGG" id="dtu:Dtur_0604"/>
<dbReference type="EMBL" id="CP001251">
    <property type="protein sequence ID" value="ACK41892.1"/>
    <property type="molecule type" value="Genomic_DNA"/>
</dbReference>
<gene>
    <name evidence="1" type="ordered locus">Dtur_0604</name>
</gene>
<dbReference type="STRING" id="515635.Dtur_0604"/>
<accession>B8DZF9</accession>
<protein>
    <submittedName>
        <fullName evidence="1">Uncharacterized protein</fullName>
    </submittedName>
</protein>
<dbReference type="Proteomes" id="UP000007719">
    <property type="component" value="Chromosome"/>
</dbReference>
<dbReference type="EnsemblBacteria" id="ACK41892">
    <property type="protein sequence ID" value="ACK41892"/>
    <property type="gene ID" value="Dtur_0604"/>
</dbReference>
<name>B8DZF9_DICTD</name>
<organism evidence="1 2">
    <name type="scientific">Dictyoglomus turgidum (strain DSM 6724 / Z-1310)</name>
    <dbReference type="NCBI Taxonomy" id="515635"/>
    <lineage>
        <taxon>Bacteria</taxon>
        <taxon>Pseudomonadati</taxon>
        <taxon>Dictyoglomota</taxon>
        <taxon>Dictyoglomia</taxon>
        <taxon>Dictyoglomales</taxon>
        <taxon>Dictyoglomaceae</taxon>
        <taxon>Dictyoglomus</taxon>
    </lineage>
</organism>
<dbReference type="InParanoid" id="B8DZF9"/>
<reference evidence="2" key="1">
    <citation type="journal article" date="2016" name="Front. Microbiol.">
        <title>The complete genome sequence of hyperthermophile Dictyoglomus turgidum DSM 6724 reveals a specialized carbohydrate fermentor.</title>
        <authorList>
            <person name="Brumm P.J."/>
            <person name="Gowda K."/>
            <person name="Robb F.T."/>
            <person name="Mead D.A."/>
        </authorList>
    </citation>
    <scope>NUCLEOTIDE SEQUENCE [LARGE SCALE GENOMIC DNA]</scope>
    <source>
        <strain evidence="2">DSM 6724 / Z-1310</strain>
    </source>
</reference>
<proteinExistence type="predicted"/>
<dbReference type="HOGENOM" id="CLU_1394404_0_0_0"/>
<sequence length="195" mass="22723">MDILKYFLILLLILILFQVTFANMVPVVENRSKVIARVRAVFLKDFPFSEIVLEILKSENVEGFKNFAEVGDIILVYPISLKPNISSAGDFERRILYTCYFLKPGDMVRAEIEFIGDEVMRGWVVRDVERIVEVREDLLKDVIYSFLKAKGVIKEGERLEYKVVKDGKFYKVKAKVEEKEINIILDENLVILNYF</sequence>
<dbReference type="AlphaFoldDB" id="B8DZF9"/>
<keyword evidence="2" id="KW-1185">Reference proteome</keyword>